<dbReference type="OrthoDB" id="6624234at2759"/>
<keyword evidence="3" id="KW-1185">Reference proteome</keyword>
<evidence type="ECO:0000313" key="2">
    <source>
        <dbReference type="EMBL" id="CAB0033430.1"/>
    </source>
</evidence>
<sequence>MDTTNGHDSIIGSSDSGKNFTETPPPCQRAAAAVQRIGSGARRIDKQTIARFCAGKNNRRGRDSGPDQEHAVSRRRSQTSLSENQHVLAVRDKIAGLQYRSFALGRLYTYARRKSGSEQRKRPRGARSIAILESYFLPRASFVGQDGGGGLLSLTILSLTKTRTSARQRYFRVWPRPPVSPRRSPFSSTNFARPACFSLIATSRLCLRAYCRLARDVDFIGPCNGTHDCRVRLSWHCFKLSTRATRAFASTSHNSAAFSCCSEELLVVVVRPRTAAASEIWRARHAVAHGPGSEHELAAQKPTGQEHRLHEQSTNNELGTTCYIDFGPGVDRANHMLGLAVLERNVDAREIERLFATYAEPLWRDIGLTAAAAKPPLATTTTRNKETIVIKPCCCSSIRPTINRKLLSTEPQQQRSPIDEKNKTLLRDYVDLVFGRRNYDTPSPWNVRVWAAFGNLHGGCIEDGVIFDRAFVQAMPPVQYNACITIELMFRTQQQAANSVFVPVRVVAALMRRDVPPTTNDRKNNNYYDDTFVGCLITENELRVKNSRHTKIVCAQLGNNFYYMIHFLPKQPKLYENLRVRHIKSGKSVTVIITGRHRGRVYTGTKIANSFGQKNICSMVADLSTCRGVTRDGRRVLGQAPRFYQWLVIGHELGVARVGEQAPQFIVHGVEIAVISQIIAQINERRRKQFGKITIGKILRPQIIRPERVADVAGRATQQYRLADTSVTSLLMKNTQGARNSCSKKVSVAARPVAAARLENISVARSYESSSKIRSSKIRVRRRRLDQQTMHVVKNKIRVLRSIAPHGAVFVARIRFYAVRKYTIDRAQRIDIVGRRFCHERRERVGFLIGSFESDVATQRALGRALSPVHDDYSFLRKSEQSSVCRFDARSSQFAALDRDSRRASVVITRAFSPRTRI</sequence>
<feature type="region of interest" description="Disordered" evidence="1">
    <location>
        <begin position="1"/>
        <end position="26"/>
    </location>
</feature>
<feature type="region of interest" description="Disordered" evidence="1">
    <location>
        <begin position="289"/>
        <end position="312"/>
    </location>
</feature>
<reference evidence="2 3" key="1">
    <citation type="submission" date="2020-02" db="EMBL/GenBank/DDBJ databases">
        <authorList>
            <person name="Ferguson B K."/>
        </authorList>
    </citation>
    <scope>NUCLEOTIDE SEQUENCE [LARGE SCALE GENOMIC DNA]</scope>
</reference>
<evidence type="ECO:0000313" key="3">
    <source>
        <dbReference type="Proteomes" id="UP000479190"/>
    </source>
</evidence>
<feature type="region of interest" description="Disordered" evidence="1">
    <location>
        <begin position="53"/>
        <end position="81"/>
    </location>
</feature>
<feature type="compositionally biased region" description="Basic and acidic residues" evidence="1">
    <location>
        <begin position="292"/>
        <end position="311"/>
    </location>
</feature>
<protein>
    <submittedName>
        <fullName evidence="2">Uncharacterized protein</fullName>
    </submittedName>
</protein>
<proteinExistence type="predicted"/>
<feature type="compositionally biased region" description="Low complexity" evidence="1">
    <location>
        <begin position="8"/>
        <end position="17"/>
    </location>
</feature>
<name>A0A6H5IFB2_9HYME</name>
<evidence type="ECO:0000256" key="1">
    <source>
        <dbReference type="SAM" id="MobiDB-lite"/>
    </source>
</evidence>
<dbReference type="Proteomes" id="UP000479190">
    <property type="component" value="Unassembled WGS sequence"/>
</dbReference>
<accession>A0A6H5IFB2</accession>
<dbReference type="AlphaFoldDB" id="A0A6H5IFB2"/>
<dbReference type="EMBL" id="CADCXV010000708">
    <property type="protein sequence ID" value="CAB0033430.1"/>
    <property type="molecule type" value="Genomic_DNA"/>
</dbReference>
<gene>
    <name evidence="2" type="ORF">TBRA_LOCUS5339</name>
</gene>
<organism evidence="2 3">
    <name type="scientific">Trichogramma brassicae</name>
    <dbReference type="NCBI Taxonomy" id="86971"/>
    <lineage>
        <taxon>Eukaryota</taxon>
        <taxon>Metazoa</taxon>
        <taxon>Ecdysozoa</taxon>
        <taxon>Arthropoda</taxon>
        <taxon>Hexapoda</taxon>
        <taxon>Insecta</taxon>
        <taxon>Pterygota</taxon>
        <taxon>Neoptera</taxon>
        <taxon>Endopterygota</taxon>
        <taxon>Hymenoptera</taxon>
        <taxon>Apocrita</taxon>
        <taxon>Proctotrupomorpha</taxon>
        <taxon>Chalcidoidea</taxon>
        <taxon>Trichogrammatidae</taxon>
        <taxon>Trichogramma</taxon>
    </lineage>
</organism>
<feature type="compositionally biased region" description="Basic and acidic residues" evidence="1">
    <location>
        <begin position="60"/>
        <end position="72"/>
    </location>
</feature>